<evidence type="ECO:0000256" key="3">
    <source>
        <dbReference type="ARBA" id="ARBA00006759"/>
    </source>
</evidence>
<dbReference type="InterPro" id="IPR050110">
    <property type="entry name" value="Glyoxalase_II_hydrolase"/>
</dbReference>
<comment type="function">
    <text evidence="7">Thiolesterase that catalyzes the hydrolysis of S-D-lactoyl-glutathione to form glutathione and D-lactic acid.</text>
</comment>
<dbReference type="InterPro" id="IPR017782">
    <property type="entry name" value="Hydroxyacylglutathione_Hdrlase"/>
</dbReference>
<feature type="binding site" evidence="7">
    <location>
        <position position="113"/>
    </location>
    <ligand>
        <name>Zn(2+)</name>
        <dbReference type="ChEBI" id="CHEBI:29105"/>
        <label>1</label>
    </ligand>
</feature>
<dbReference type="SMART" id="SM00849">
    <property type="entry name" value="Lactamase_B"/>
    <property type="match status" value="1"/>
</dbReference>
<evidence type="ECO:0000256" key="1">
    <source>
        <dbReference type="ARBA" id="ARBA00001623"/>
    </source>
</evidence>
<dbReference type="GO" id="GO:0046872">
    <property type="term" value="F:metal ion binding"/>
    <property type="evidence" value="ECO:0007669"/>
    <property type="project" value="UniProtKB-KW"/>
</dbReference>
<name>A0A363UM62_9GAMM</name>
<reference evidence="9 10" key="1">
    <citation type="submission" date="2018-05" db="EMBL/GenBank/DDBJ databases">
        <title>Abyssibacter profundi OUC007T gen. nov., sp. nov, a marine bacterium isolated from seawater of the Mariana Trench.</title>
        <authorList>
            <person name="Zhou S."/>
        </authorList>
    </citation>
    <scope>NUCLEOTIDE SEQUENCE [LARGE SCALE GENOMIC DNA]</scope>
    <source>
        <strain evidence="9 10">OUC007</strain>
    </source>
</reference>
<dbReference type="AlphaFoldDB" id="A0A363UM62"/>
<comment type="similarity">
    <text evidence="3 7">Belongs to the metallo-beta-lactamase superfamily. Glyoxalase II family.</text>
</comment>
<dbReference type="HAMAP" id="MF_01374">
    <property type="entry name" value="Glyoxalase_2"/>
    <property type="match status" value="1"/>
</dbReference>
<evidence type="ECO:0000256" key="2">
    <source>
        <dbReference type="ARBA" id="ARBA00004963"/>
    </source>
</evidence>
<feature type="binding site" evidence="7">
    <location>
        <position position="55"/>
    </location>
    <ligand>
        <name>Zn(2+)</name>
        <dbReference type="ChEBI" id="CHEBI:29105"/>
        <label>1</label>
    </ligand>
</feature>
<evidence type="ECO:0000256" key="7">
    <source>
        <dbReference type="HAMAP-Rule" id="MF_01374"/>
    </source>
</evidence>
<evidence type="ECO:0000313" key="10">
    <source>
        <dbReference type="Proteomes" id="UP000251800"/>
    </source>
</evidence>
<keyword evidence="5 7" id="KW-0378">Hydrolase</keyword>
<proteinExistence type="inferred from homology"/>
<evidence type="ECO:0000256" key="5">
    <source>
        <dbReference type="ARBA" id="ARBA00022801"/>
    </source>
</evidence>
<comment type="cofactor">
    <cofactor evidence="7">
        <name>Zn(2+)</name>
        <dbReference type="ChEBI" id="CHEBI:29105"/>
    </cofactor>
    <text evidence="7">Binds 2 Zn(2+) ions per subunit.</text>
</comment>
<feature type="binding site" evidence="7">
    <location>
        <position position="59"/>
    </location>
    <ligand>
        <name>Zn(2+)</name>
        <dbReference type="ChEBI" id="CHEBI:29105"/>
        <label>2</label>
    </ligand>
</feature>
<dbReference type="Pfam" id="PF00753">
    <property type="entry name" value="Lactamase_B"/>
    <property type="match status" value="1"/>
</dbReference>
<dbReference type="NCBIfam" id="TIGR03413">
    <property type="entry name" value="GSH_gloB"/>
    <property type="match status" value="1"/>
</dbReference>
<dbReference type="GO" id="GO:0019243">
    <property type="term" value="P:methylglyoxal catabolic process to D-lactate via S-lactoyl-glutathione"/>
    <property type="evidence" value="ECO:0007669"/>
    <property type="project" value="UniProtKB-UniRule"/>
</dbReference>
<feature type="domain" description="Metallo-beta-lactamase" evidence="8">
    <location>
        <begin position="12"/>
        <end position="170"/>
    </location>
</feature>
<dbReference type="Proteomes" id="UP000251800">
    <property type="component" value="Unassembled WGS sequence"/>
</dbReference>
<organism evidence="9 10">
    <name type="scientific">Abyssibacter profundi</name>
    <dbReference type="NCBI Taxonomy" id="2182787"/>
    <lineage>
        <taxon>Bacteria</taxon>
        <taxon>Pseudomonadati</taxon>
        <taxon>Pseudomonadota</taxon>
        <taxon>Gammaproteobacteria</taxon>
        <taxon>Chromatiales</taxon>
        <taxon>Oceanococcaceae</taxon>
        <taxon>Abyssibacter</taxon>
    </lineage>
</organism>
<feature type="binding site" evidence="7">
    <location>
        <position position="60"/>
    </location>
    <ligand>
        <name>Zn(2+)</name>
        <dbReference type="ChEBI" id="CHEBI:29105"/>
        <label>2</label>
    </ligand>
</feature>
<dbReference type="PANTHER" id="PTHR43705">
    <property type="entry name" value="HYDROXYACYLGLUTATHIONE HYDROLASE"/>
    <property type="match status" value="1"/>
</dbReference>
<dbReference type="GO" id="GO:0004416">
    <property type="term" value="F:hydroxyacylglutathione hydrolase activity"/>
    <property type="evidence" value="ECO:0007669"/>
    <property type="project" value="UniProtKB-UniRule"/>
</dbReference>
<accession>A0A363UM62</accession>
<comment type="caution">
    <text evidence="9">The sequence shown here is derived from an EMBL/GenBank/DDBJ whole genome shotgun (WGS) entry which is preliminary data.</text>
</comment>
<keyword evidence="10" id="KW-1185">Reference proteome</keyword>
<evidence type="ECO:0000256" key="4">
    <source>
        <dbReference type="ARBA" id="ARBA00022723"/>
    </source>
</evidence>
<evidence type="ECO:0000256" key="6">
    <source>
        <dbReference type="ARBA" id="ARBA00022833"/>
    </source>
</evidence>
<dbReference type="RefSeq" id="WP_109719707.1">
    <property type="nucleotide sequence ID" value="NZ_QEQK01000005.1"/>
</dbReference>
<dbReference type="PIRSF" id="PIRSF005457">
    <property type="entry name" value="Glx"/>
    <property type="match status" value="1"/>
</dbReference>
<feature type="binding site" evidence="7">
    <location>
        <position position="57"/>
    </location>
    <ligand>
        <name>Zn(2+)</name>
        <dbReference type="ChEBI" id="CHEBI:29105"/>
        <label>1</label>
    </ligand>
</feature>
<comment type="pathway">
    <text evidence="2 7">Secondary metabolite metabolism; methylglyoxal degradation; (R)-lactate from methylglyoxal: step 2/2.</text>
</comment>
<dbReference type="InterPro" id="IPR032282">
    <property type="entry name" value="HAGH_C"/>
</dbReference>
<keyword evidence="4 7" id="KW-0479">Metal-binding</keyword>
<comment type="catalytic activity">
    <reaction evidence="1 7">
        <text>an S-(2-hydroxyacyl)glutathione + H2O = a 2-hydroxy carboxylate + glutathione + H(+)</text>
        <dbReference type="Rhea" id="RHEA:21864"/>
        <dbReference type="ChEBI" id="CHEBI:15377"/>
        <dbReference type="ChEBI" id="CHEBI:15378"/>
        <dbReference type="ChEBI" id="CHEBI:57925"/>
        <dbReference type="ChEBI" id="CHEBI:58896"/>
        <dbReference type="ChEBI" id="CHEBI:71261"/>
        <dbReference type="EC" id="3.1.2.6"/>
    </reaction>
</comment>
<gene>
    <name evidence="7 9" type="primary">gloB</name>
    <name evidence="9" type="ORF">DEH80_06685</name>
</gene>
<dbReference type="EMBL" id="QEQK01000005">
    <property type="protein sequence ID" value="PWN56512.1"/>
    <property type="molecule type" value="Genomic_DNA"/>
</dbReference>
<dbReference type="Gene3D" id="3.60.15.10">
    <property type="entry name" value="Ribonuclease Z/Hydroxyacylglutathione hydrolase-like"/>
    <property type="match status" value="1"/>
</dbReference>
<feature type="binding site" evidence="7">
    <location>
        <position position="132"/>
    </location>
    <ligand>
        <name>Zn(2+)</name>
        <dbReference type="ChEBI" id="CHEBI:29105"/>
        <label>2</label>
    </ligand>
</feature>
<feature type="binding site" evidence="7">
    <location>
        <position position="132"/>
    </location>
    <ligand>
        <name>Zn(2+)</name>
        <dbReference type="ChEBI" id="CHEBI:29105"/>
        <label>1</label>
    </ligand>
</feature>
<dbReference type="EC" id="3.1.2.6" evidence="7"/>
<protein>
    <recommendedName>
        <fullName evidence="7">Hydroxyacylglutathione hydrolase</fullName>
        <ecNumber evidence="7">3.1.2.6</ecNumber>
    </recommendedName>
    <alternativeName>
        <fullName evidence="7">Glyoxalase II</fullName>
        <shortName evidence="7">Glx II</shortName>
    </alternativeName>
</protein>
<dbReference type="PANTHER" id="PTHR43705:SF1">
    <property type="entry name" value="HYDROXYACYLGLUTATHIONE HYDROLASE GLOB"/>
    <property type="match status" value="1"/>
</dbReference>
<dbReference type="InterPro" id="IPR001279">
    <property type="entry name" value="Metallo-B-lactamas"/>
</dbReference>
<comment type="subunit">
    <text evidence="7">Monomer.</text>
</comment>
<evidence type="ECO:0000259" key="8">
    <source>
        <dbReference type="SMART" id="SM00849"/>
    </source>
</evidence>
<dbReference type="UniPathway" id="UPA00619">
    <property type="reaction ID" value="UER00676"/>
</dbReference>
<dbReference type="CDD" id="cd07723">
    <property type="entry name" value="hydroxyacylglutathione_hydrolase_MBL-fold"/>
    <property type="match status" value="1"/>
</dbReference>
<feature type="binding site" evidence="7">
    <location>
        <position position="170"/>
    </location>
    <ligand>
        <name>Zn(2+)</name>
        <dbReference type="ChEBI" id="CHEBI:29105"/>
        <label>2</label>
    </ligand>
</feature>
<dbReference type="SUPFAM" id="SSF56281">
    <property type="entry name" value="Metallo-hydrolase/oxidoreductase"/>
    <property type="match status" value="1"/>
</dbReference>
<keyword evidence="6 7" id="KW-0862">Zinc</keyword>
<dbReference type="InterPro" id="IPR035680">
    <property type="entry name" value="Clx_II_MBL"/>
</dbReference>
<dbReference type="InterPro" id="IPR036866">
    <property type="entry name" value="RibonucZ/Hydroxyglut_hydro"/>
</dbReference>
<dbReference type="Pfam" id="PF16123">
    <property type="entry name" value="HAGH_C"/>
    <property type="match status" value="1"/>
</dbReference>
<evidence type="ECO:0000313" key="9">
    <source>
        <dbReference type="EMBL" id="PWN56512.1"/>
    </source>
</evidence>
<sequence>MLQVHQFPCLSDNYGFLIRDEATGVVACVDTPDAHAIARQLDDLGWSLDMILNTHWHPDHVGGNQALKARFDCEIIGPAGERDRIPGLDRIVGEGDGVQVGESQAEVLHTPGHTLGHIVYHFVDQQLAFVGDTLFAMGCGRLFEGTAEQMWDSLSRLRQWPTETVIYCAHEYTQANARFALSVDGQNAALRRRAEEVDTRRAADEATVPTNLALECATNPFLRADDAGLQSALDMPGAPPASVFAELRRRKDVF</sequence>
<dbReference type="OrthoDB" id="9802248at2"/>